<dbReference type="Proteomes" id="UP000030645">
    <property type="component" value="Unassembled WGS sequence"/>
</dbReference>
<sequence>MGVGEWFLAAYFILFVLNVEMAWMGFHLGCTNFGKPDLAPAAWVRRLVTLCDQAPAIPFDAVQRVREKEFGQITWLETGRYSDSILATSSYSDVRFAQMSRRWKAYERL</sequence>
<proteinExistence type="predicted"/>
<keyword evidence="1" id="KW-1133">Transmembrane helix</keyword>
<keyword evidence="1" id="KW-0472">Membrane</keyword>
<dbReference type="eggNOG" id="KOG1235">
    <property type="taxonomic scope" value="Eukaryota"/>
</dbReference>
<name>W9R2G5_9ROSA</name>
<dbReference type="EMBL" id="KE344072">
    <property type="protein sequence ID" value="EXB52646.1"/>
    <property type="molecule type" value="Genomic_DNA"/>
</dbReference>
<gene>
    <name evidence="2" type="ORF">L484_022423</name>
</gene>
<reference evidence="3" key="1">
    <citation type="submission" date="2013-01" db="EMBL/GenBank/DDBJ databases">
        <title>Draft Genome Sequence of a Mulberry Tree, Morus notabilis C.K. Schneid.</title>
        <authorList>
            <person name="He N."/>
            <person name="Zhao S."/>
        </authorList>
    </citation>
    <scope>NUCLEOTIDE SEQUENCE</scope>
</reference>
<evidence type="ECO:0000256" key="1">
    <source>
        <dbReference type="SAM" id="Phobius"/>
    </source>
</evidence>
<feature type="transmembrane region" description="Helical" evidence="1">
    <location>
        <begin position="6"/>
        <end position="26"/>
    </location>
</feature>
<dbReference type="AlphaFoldDB" id="W9R2G5"/>
<dbReference type="STRING" id="981085.W9R2G5"/>
<organism evidence="2 3">
    <name type="scientific">Morus notabilis</name>
    <dbReference type="NCBI Taxonomy" id="981085"/>
    <lineage>
        <taxon>Eukaryota</taxon>
        <taxon>Viridiplantae</taxon>
        <taxon>Streptophyta</taxon>
        <taxon>Embryophyta</taxon>
        <taxon>Tracheophyta</taxon>
        <taxon>Spermatophyta</taxon>
        <taxon>Magnoliopsida</taxon>
        <taxon>eudicotyledons</taxon>
        <taxon>Gunneridae</taxon>
        <taxon>Pentapetalae</taxon>
        <taxon>rosids</taxon>
        <taxon>fabids</taxon>
        <taxon>Rosales</taxon>
        <taxon>Moraceae</taxon>
        <taxon>Moreae</taxon>
        <taxon>Morus</taxon>
    </lineage>
</organism>
<protein>
    <submittedName>
        <fullName evidence="2">Uncharacterized protein</fullName>
    </submittedName>
</protein>
<keyword evidence="1" id="KW-0812">Transmembrane</keyword>
<evidence type="ECO:0000313" key="3">
    <source>
        <dbReference type="Proteomes" id="UP000030645"/>
    </source>
</evidence>
<accession>W9R2G5</accession>
<keyword evidence="3" id="KW-1185">Reference proteome</keyword>
<evidence type="ECO:0000313" key="2">
    <source>
        <dbReference type="EMBL" id="EXB52646.1"/>
    </source>
</evidence>